<reference evidence="12 13" key="1">
    <citation type="submission" date="2023-10" db="EMBL/GenBank/DDBJ databases">
        <title>Microbacterium xanthum sp. nov., isolated from seaweed.</title>
        <authorList>
            <person name="Lee S.D."/>
        </authorList>
    </citation>
    <scope>NUCLEOTIDE SEQUENCE [LARGE SCALE GENOMIC DNA]</scope>
    <source>
        <strain evidence="12 13">KCTC 19124</strain>
    </source>
</reference>
<evidence type="ECO:0000256" key="7">
    <source>
        <dbReference type="ARBA" id="ARBA00022840"/>
    </source>
</evidence>
<dbReference type="InterPro" id="IPR011712">
    <property type="entry name" value="Sig_transdc_His_kin_sub3_dim/P"/>
</dbReference>
<sequence>MYDKRWWDIAVAGGLAAIAALSVAGLGATGPSGWTWTAACLVVFVLGYALVRPGIVRGAAAPWRLAVGIPVIAASILFGIAVAPFLAMLQSLAFPLVWVTTSTRRAAIGGSAAVAAATFLGFLVGGGLSSGAMWTGLLTAVISFVFAVALGLWISAIAEYADDRARLVAELTAAQAQVEMLSTERGAAAERERLGRDIHDTLAQTLAGLALLSERARRQLGRGEVDAAVEAVATVEQLSRDALAEARGLVARTAAVPADIALGEAVERLVERFRTEAGLAVDLTVGLDRDADMSRDTQLVVLRCLQEALSNVRKHADAAAVRVTVAADPHAARLEVVDDGRGFDPDARRTGFGLDGMTDRVALAGGTLAVDSHTDGGTALTVVLPAAVPDPEEQTA</sequence>
<proteinExistence type="predicted"/>
<feature type="transmembrane region" description="Helical" evidence="10">
    <location>
        <begin position="63"/>
        <end position="86"/>
    </location>
</feature>
<evidence type="ECO:0000313" key="13">
    <source>
        <dbReference type="Proteomes" id="UP001291912"/>
    </source>
</evidence>
<evidence type="ECO:0000256" key="6">
    <source>
        <dbReference type="ARBA" id="ARBA00022777"/>
    </source>
</evidence>
<dbReference type="EC" id="2.7.13.3" evidence="2"/>
<dbReference type="CDD" id="cd16917">
    <property type="entry name" value="HATPase_UhpB-NarQ-NarX-like"/>
    <property type="match status" value="1"/>
</dbReference>
<feature type="domain" description="Histidine kinase" evidence="11">
    <location>
        <begin position="193"/>
        <end position="388"/>
    </location>
</feature>
<dbReference type="Pfam" id="PF02518">
    <property type="entry name" value="HATPase_c"/>
    <property type="match status" value="1"/>
</dbReference>
<keyword evidence="6 12" id="KW-0418">Kinase</keyword>
<keyword evidence="3" id="KW-0597">Phosphoprotein</keyword>
<evidence type="ECO:0000256" key="9">
    <source>
        <dbReference type="SAM" id="Coils"/>
    </source>
</evidence>
<feature type="transmembrane region" description="Helical" evidence="10">
    <location>
        <begin position="7"/>
        <end position="28"/>
    </location>
</feature>
<keyword evidence="9" id="KW-0175">Coiled coil</keyword>
<evidence type="ECO:0000256" key="1">
    <source>
        <dbReference type="ARBA" id="ARBA00000085"/>
    </source>
</evidence>
<dbReference type="Gene3D" id="1.20.5.1930">
    <property type="match status" value="1"/>
</dbReference>
<dbReference type="RefSeq" id="WP_194422888.1">
    <property type="nucleotide sequence ID" value="NZ_BAAAPT010000001.1"/>
</dbReference>
<dbReference type="Proteomes" id="UP001291912">
    <property type="component" value="Unassembled WGS sequence"/>
</dbReference>
<dbReference type="SUPFAM" id="SSF55874">
    <property type="entry name" value="ATPase domain of HSP90 chaperone/DNA topoisomerase II/histidine kinase"/>
    <property type="match status" value="1"/>
</dbReference>
<comment type="caution">
    <text evidence="12">The sequence shown here is derived from an EMBL/GenBank/DDBJ whole genome shotgun (WGS) entry which is preliminary data.</text>
</comment>
<dbReference type="PIRSF" id="PIRSF037434">
    <property type="entry name" value="STHK_ChrS"/>
    <property type="match status" value="1"/>
</dbReference>
<keyword evidence="8" id="KW-0902">Two-component regulatory system</keyword>
<dbReference type="Gene3D" id="3.30.565.10">
    <property type="entry name" value="Histidine kinase-like ATPase, C-terminal domain"/>
    <property type="match status" value="1"/>
</dbReference>
<accession>A0ABU5N9S0</accession>
<dbReference type="PROSITE" id="PS50109">
    <property type="entry name" value="HIS_KIN"/>
    <property type="match status" value="1"/>
</dbReference>
<dbReference type="SMART" id="SM00387">
    <property type="entry name" value="HATPase_c"/>
    <property type="match status" value="1"/>
</dbReference>
<dbReference type="InterPro" id="IPR005467">
    <property type="entry name" value="His_kinase_dom"/>
</dbReference>
<dbReference type="PANTHER" id="PTHR24421">
    <property type="entry name" value="NITRATE/NITRITE SENSOR PROTEIN NARX-RELATED"/>
    <property type="match status" value="1"/>
</dbReference>
<dbReference type="GO" id="GO:0016301">
    <property type="term" value="F:kinase activity"/>
    <property type="evidence" value="ECO:0007669"/>
    <property type="project" value="UniProtKB-KW"/>
</dbReference>
<protein>
    <recommendedName>
        <fullName evidence="2">histidine kinase</fullName>
        <ecNumber evidence="2">2.7.13.3</ecNumber>
    </recommendedName>
</protein>
<dbReference type="Pfam" id="PF07730">
    <property type="entry name" value="HisKA_3"/>
    <property type="match status" value="1"/>
</dbReference>
<evidence type="ECO:0000313" key="12">
    <source>
        <dbReference type="EMBL" id="MDZ8162746.1"/>
    </source>
</evidence>
<name>A0ABU5N9S0_9MICO</name>
<dbReference type="EMBL" id="JAWJYN010000003">
    <property type="protein sequence ID" value="MDZ8162746.1"/>
    <property type="molecule type" value="Genomic_DNA"/>
</dbReference>
<gene>
    <name evidence="12" type="ORF">R2Q92_12975</name>
</gene>
<dbReference type="InterPro" id="IPR003594">
    <property type="entry name" value="HATPase_dom"/>
</dbReference>
<keyword evidence="7" id="KW-0067">ATP-binding</keyword>
<comment type="catalytic activity">
    <reaction evidence="1">
        <text>ATP + protein L-histidine = ADP + protein N-phospho-L-histidine.</text>
        <dbReference type="EC" id="2.7.13.3"/>
    </reaction>
</comment>
<evidence type="ECO:0000256" key="8">
    <source>
        <dbReference type="ARBA" id="ARBA00023012"/>
    </source>
</evidence>
<feature type="coiled-coil region" evidence="9">
    <location>
        <begin position="157"/>
        <end position="184"/>
    </location>
</feature>
<keyword evidence="4" id="KW-0808">Transferase</keyword>
<evidence type="ECO:0000256" key="3">
    <source>
        <dbReference type="ARBA" id="ARBA00022553"/>
    </source>
</evidence>
<evidence type="ECO:0000256" key="2">
    <source>
        <dbReference type="ARBA" id="ARBA00012438"/>
    </source>
</evidence>
<organism evidence="12 13">
    <name type="scientific">Microbacterium aquimaris</name>
    <dbReference type="NCBI Taxonomy" id="459816"/>
    <lineage>
        <taxon>Bacteria</taxon>
        <taxon>Bacillati</taxon>
        <taxon>Actinomycetota</taxon>
        <taxon>Actinomycetes</taxon>
        <taxon>Micrococcales</taxon>
        <taxon>Microbacteriaceae</taxon>
        <taxon>Microbacterium</taxon>
    </lineage>
</organism>
<evidence type="ECO:0000259" key="11">
    <source>
        <dbReference type="PROSITE" id="PS50109"/>
    </source>
</evidence>
<dbReference type="InterPro" id="IPR050482">
    <property type="entry name" value="Sensor_HK_TwoCompSys"/>
</dbReference>
<evidence type="ECO:0000256" key="5">
    <source>
        <dbReference type="ARBA" id="ARBA00022741"/>
    </source>
</evidence>
<keyword evidence="10" id="KW-0472">Membrane</keyword>
<feature type="transmembrane region" description="Helical" evidence="10">
    <location>
        <begin position="34"/>
        <end position="51"/>
    </location>
</feature>
<keyword evidence="5" id="KW-0547">Nucleotide-binding</keyword>
<evidence type="ECO:0000256" key="10">
    <source>
        <dbReference type="SAM" id="Phobius"/>
    </source>
</evidence>
<keyword evidence="13" id="KW-1185">Reference proteome</keyword>
<feature type="transmembrane region" description="Helical" evidence="10">
    <location>
        <begin position="106"/>
        <end position="125"/>
    </location>
</feature>
<keyword evidence="10" id="KW-1133">Transmembrane helix</keyword>
<dbReference type="InterPro" id="IPR017205">
    <property type="entry name" value="Sig_transdc_His_kinase_ChrS"/>
</dbReference>
<evidence type="ECO:0000256" key="4">
    <source>
        <dbReference type="ARBA" id="ARBA00022679"/>
    </source>
</evidence>
<keyword evidence="10" id="KW-0812">Transmembrane</keyword>
<dbReference type="PANTHER" id="PTHR24421:SF10">
    <property type="entry name" value="NITRATE_NITRITE SENSOR PROTEIN NARQ"/>
    <property type="match status" value="1"/>
</dbReference>
<dbReference type="InterPro" id="IPR036890">
    <property type="entry name" value="HATPase_C_sf"/>
</dbReference>
<feature type="transmembrane region" description="Helical" evidence="10">
    <location>
        <begin position="137"/>
        <end position="158"/>
    </location>
</feature>